<protein>
    <submittedName>
        <fullName evidence="2">Uncharacterized protein</fullName>
    </submittedName>
</protein>
<sequence>MSEVMLQKSISASSLVKQAAAAVQAQQTSGHLPERRRYRPIIGRAASDFGTSSFPSCSYSRASEQLSSSQSSTGAHTPDHGDRKHIRFDTTVEQCIAINNKDDDDDDEHDHWTMQDDDESDDEGLVMMKRSNKKRSLSRTNSRTSISGESKSILKLPATTLKPLVDSPDVAGRNASHTLGFWRSGHLSPSPSQETLRPSNPSSNFLLPEDDDEDEDPWEPASAFGVKRPTTPTQQNPNTDLSNAKAPAVDEESSDTGGLRRTESGMFMPFEEEDEDPAPPGLIGRVVDTVNTARDIIHVVWNVGWRS</sequence>
<dbReference type="EMBL" id="MU004288">
    <property type="protein sequence ID" value="KAF2662754.1"/>
    <property type="molecule type" value="Genomic_DNA"/>
</dbReference>
<feature type="compositionally biased region" description="Acidic residues" evidence="1">
    <location>
        <begin position="208"/>
        <end position="218"/>
    </location>
</feature>
<feature type="compositionally biased region" description="Low complexity" evidence="1">
    <location>
        <begin position="58"/>
        <end position="72"/>
    </location>
</feature>
<organism evidence="2 3">
    <name type="scientific">Lophiostoma macrostomum CBS 122681</name>
    <dbReference type="NCBI Taxonomy" id="1314788"/>
    <lineage>
        <taxon>Eukaryota</taxon>
        <taxon>Fungi</taxon>
        <taxon>Dikarya</taxon>
        <taxon>Ascomycota</taxon>
        <taxon>Pezizomycotina</taxon>
        <taxon>Dothideomycetes</taxon>
        <taxon>Pleosporomycetidae</taxon>
        <taxon>Pleosporales</taxon>
        <taxon>Lophiostomataceae</taxon>
        <taxon>Lophiostoma</taxon>
    </lineage>
</organism>
<feature type="compositionally biased region" description="Acidic residues" evidence="1">
    <location>
        <begin position="115"/>
        <end position="124"/>
    </location>
</feature>
<dbReference type="GO" id="GO:0007039">
    <property type="term" value="P:protein catabolic process in the vacuole"/>
    <property type="evidence" value="ECO:0007669"/>
    <property type="project" value="TreeGrafter"/>
</dbReference>
<dbReference type="AlphaFoldDB" id="A0A6A6TVU8"/>
<feature type="region of interest" description="Disordered" evidence="1">
    <location>
        <begin position="53"/>
        <end position="88"/>
    </location>
</feature>
<feature type="compositionally biased region" description="Basic and acidic residues" evidence="1">
    <location>
        <begin position="77"/>
        <end position="88"/>
    </location>
</feature>
<proteinExistence type="predicted"/>
<gene>
    <name evidence="2" type="ORF">K491DRAFT_685924</name>
</gene>
<dbReference type="PANTHER" id="PTHR28051:SF1">
    <property type="entry name" value="PROTEIN MTL1-RELATED"/>
    <property type="match status" value="1"/>
</dbReference>
<dbReference type="GO" id="GO:0042149">
    <property type="term" value="P:cellular response to glucose starvation"/>
    <property type="evidence" value="ECO:0007669"/>
    <property type="project" value="TreeGrafter"/>
</dbReference>
<dbReference type="Proteomes" id="UP000799324">
    <property type="component" value="Unassembled WGS sequence"/>
</dbReference>
<feature type="compositionally biased region" description="Polar residues" evidence="1">
    <location>
        <begin position="138"/>
        <end position="150"/>
    </location>
</feature>
<feature type="region of interest" description="Disordered" evidence="1">
    <location>
        <begin position="100"/>
        <end position="151"/>
    </location>
</feature>
<dbReference type="InterPro" id="IPR052292">
    <property type="entry name" value="Glucose_repression_reg"/>
</dbReference>
<accession>A0A6A6TVU8</accession>
<name>A0A6A6TVU8_9PLEO</name>
<feature type="region of interest" description="Disordered" evidence="1">
    <location>
        <begin position="182"/>
        <end position="264"/>
    </location>
</feature>
<keyword evidence="3" id="KW-1185">Reference proteome</keyword>
<evidence type="ECO:0000313" key="3">
    <source>
        <dbReference type="Proteomes" id="UP000799324"/>
    </source>
</evidence>
<dbReference type="OrthoDB" id="5563539at2759"/>
<dbReference type="GO" id="GO:0005773">
    <property type="term" value="C:vacuole"/>
    <property type="evidence" value="ECO:0007669"/>
    <property type="project" value="GOC"/>
</dbReference>
<reference evidence="2" key="1">
    <citation type="journal article" date="2020" name="Stud. Mycol.">
        <title>101 Dothideomycetes genomes: a test case for predicting lifestyles and emergence of pathogens.</title>
        <authorList>
            <person name="Haridas S."/>
            <person name="Albert R."/>
            <person name="Binder M."/>
            <person name="Bloem J."/>
            <person name="Labutti K."/>
            <person name="Salamov A."/>
            <person name="Andreopoulos B."/>
            <person name="Baker S."/>
            <person name="Barry K."/>
            <person name="Bills G."/>
            <person name="Bluhm B."/>
            <person name="Cannon C."/>
            <person name="Castanera R."/>
            <person name="Culley D."/>
            <person name="Daum C."/>
            <person name="Ezra D."/>
            <person name="Gonzalez J."/>
            <person name="Henrissat B."/>
            <person name="Kuo A."/>
            <person name="Liang C."/>
            <person name="Lipzen A."/>
            <person name="Lutzoni F."/>
            <person name="Magnuson J."/>
            <person name="Mondo S."/>
            <person name="Nolan M."/>
            <person name="Ohm R."/>
            <person name="Pangilinan J."/>
            <person name="Park H.-J."/>
            <person name="Ramirez L."/>
            <person name="Alfaro M."/>
            <person name="Sun H."/>
            <person name="Tritt A."/>
            <person name="Yoshinaga Y."/>
            <person name="Zwiers L.-H."/>
            <person name="Turgeon B."/>
            <person name="Goodwin S."/>
            <person name="Spatafora J."/>
            <person name="Crous P."/>
            <person name="Grigoriev I."/>
        </authorList>
    </citation>
    <scope>NUCLEOTIDE SEQUENCE</scope>
    <source>
        <strain evidence="2">CBS 122681</strain>
    </source>
</reference>
<evidence type="ECO:0000256" key="1">
    <source>
        <dbReference type="SAM" id="MobiDB-lite"/>
    </source>
</evidence>
<dbReference type="PANTHER" id="PTHR28051">
    <property type="entry name" value="PROTEIN MTL1-RELATED"/>
    <property type="match status" value="1"/>
</dbReference>
<feature type="compositionally biased region" description="Polar residues" evidence="1">
    <location>
        <begin position="187"/>
        <end position="205"/>
    </location>
</feature>
<feature type="compositionally biased region" description="Low complexity" evidence="1">
    <location>
        <begin position="229"/>
        <end position="239"/>
    </location>
</feature>
<evidence type="ECO:0000313" key="2">
    <source>
        <dbReference type="EMBL" id="KAF2662754.1"/>
    </source>
</evidence>